<feature type="domain" description="Putative restriction endonuclease" evidence="1">
    <location>
        <begin position="11"/>
        <end position="179"/>
    </location>
</feature>
<dbReference type="PANTHER" id="PTHR34107">
    <property type="entry name" value="SLL0198 PROTEIN-RELATED"/>
    <property type="match status" value="1"/>
</dbReference>
<dbReference type="InterPro" id="IPR012296">
    <property type="entry name" value="Nuclease_put_TT1808"/>
</dbReference>
<dbReference type="InterPro" id="IPR011335">
    <property type="entry name" value="Restrct_endonuc-II-like"/>
</dbReference>
<dbReference type="RefSeq" id="WP_230839889.1">
    <property type="nucleotide sequence ID" value="NZ_CP063845.1"/>
</dbReference>
<protein>
    <submittedName>
        <fullName evidence="2">Uma2 family endonuclease</fullName>
    </submittedName>
</protein>
<keyword evidence="2" id="KW-0540">Nuclease</keyword>
<dbReference type="PANTHER" id="PTHR34107:SF4">
    <property type="entry name" value="SLL1222 PROTEIN"/>
    <property type="match status" value="1"/>
</dbReference>
<keyword evidence="2" id="KW-0378">Hydrolase</keyword>
<dbReference type="InterPro" id="IPR008538">
    <property type="entry name" value="Uma2"/>
</dbReference>
<sequence length="195" mass="22496">MDTAPRLTSADLECLPEDGKRYELIDGELYVSRQPDWRHQYTCVRLSRFLDEWSERSSLGMANAAPGIIFAEDEDVAPDVVWISFVRLAVALQEDGHLHAAPELVIEVLSPGSQNERRDRQTKLKLYARRGVEEYWIADWQQRRVEVFRREQATLVSAATLYESDSLQSPLLSDFCCPVRSLFMRTSSEQESKQR</sequence>
<evidence type="ECO:0000259" key="1">
    <source>
        <dbReference type="Pfam" id="PF05685"/>
    </source>
</evidence>
<dbReference type="Gene3D" id="3.90.1570.10">
    <property type="entry name" value="tt1808, chain A"/>
    <property type="match status" value="1"/>
</dbReference>
<dbReference type="Pfam" id="PF05685">
    <property type="entry name" value="Uma2"/>
    <property type="match status" value="1"/>
</dbReference>
<evidence type="ECO:0000313" key="2">
    <source>
        <dbReference type="EMBL" id="UFP92892.1"/>
    </source>
</evidence>
<organism evidence="2 3">
    <name type="scientific">Gloeobacter morelensis MG652769</name>
    <dbReference type="NCBI Taxonomy" id="2781736"/>
    <lineage>
        <taxon>Bacteria</taxon>
        <taxon>Bacillati</taxon>
        <taxon>Cyanobacteriota</taxon>
        <taxon>Cyanophyceae</taxon>
        <taxon>Gloeobacterales</taxon>
        <taxon>Gloeobacteraceae</taxon>
        <taxon>Gloeobacter</taxon>
        <taxon>Gloeobacter morelensis</taxon>
    </lineage>
</organism>
<dbReference type="SUPFAM" id="SSF52980">
    <property type="entry name" value="Restriction endonuclease-like"/>
    <property type="match status" value="1"/>
</dbReference>
<name>A0ABY3PH63_9CYAN</name>
<accession>A0ABY3PH63</accession>
<dbReference type="CDD" id="cd06260">
    <property type="entry name" value="DUF820-like"/>
    <property type="match status" value="1"/>
</dbReference>
<reference evidence="2 3" key="1">
    <citation type="journal article" date="2021" name="Genome Biol. Evol.">
        <title>Complete Genome Sequencing of a Novel Gloeobacter Species from a Waterfall Cave in Mexico.</title>
        <authorList>
            <person name="Saw J.H."/>
            <person name="Cardona T."/>
            <person name="Montejano G."/>
        </authorList>
    </citation>
    <scope>NUCLEOTIDE SEQUENCE [LARGE SCALE GENOMIC DNA]</scope>
    <source>
        <strain evidence="2">MG652769</strain>
    </source>
</reference>
<dbReference type="Proteomes" id="UP001054846">
    <property type="component" value="Chromosome"/>
</dbReference>
<proteinExistence type="predicted"/>
<keyword evidence="3" id="KW-1185">Reference proteome</keyword>
<keyword evidence="2" id="KW-0255">Endonuclease</keyword>
<gene>
    <name evidence="2" type="ORF">ISF26_13780</name>
</gene>
<dbReference type="EMBL" id="CP063845">
    <property type="protein sequence ID" value="UFP92892.1"/>
    <property type="molecule type" value="Genomic_DNA"/>
</dbReference>
<evidence type="ECO:0000313" key="3">
    <source>
        <dbReference type="Proteomes" id="UP001054846"/>
    </source>
</evidence>
<dbReference type="GO" id="GO:0004519">
    <property type="term" value="F:endonuclease activity"/>
    <property type="evidence" value="ECO:0007669"/>
    <property type="project" value="UniProtKB-KW"/>
</dbReference>